<evidence type="ECO:0000256" key="1">
    <source>
        <dbReference type="ARBA" id="ARBA00022448"/>
    </source>
</evidence>
<organism evidence="5 6">
    <name type="scientific">Paenibacillus curdlanolyticus YK9</name>
    <dbReference type="NCBI Taxonomy" id="717606"/>
    <lineage>
        <taxon>Bacteria</taxon>
        <taxon>Bacillati</taxon>
        <taxon>Bacillota</taxon>
        <taxon>Bacilli</taxon>
        <taxon>Bacillales</taxon>
        <taxon>Paenibacillaceae</taxon>
        <taxon>Paenibacillus</taxon>
    </lineage>
</organism>
<dbReference type="InterPro" id="IPR017871">
    <property type="entry name" value="ABC_transporter-like_CS"/>
</dbReference>
<dbReference type="RefSeq" id="WP_006038864.1">
    <property type="nucleotide sequence ID" value="NZ_AEDD01000007.1"/>
</dbReference>
<dbReference type="InterPro" id="IPR003593">
    <property type="entry name" value="AAA+_ATPase"/>
</dbReference>
<keyword evidence="2" id="KW-0547">Nucleotide-binding</keyword>
<dbReference type="InterPro" id="IPR050166">
    <property type="entry name" value="ABC_transporter_ATP-bind"/>
</dbReference>
<dbReference type="InterPro" id="IPR027417">
    <property type="entry name" value="P-loop_NTPase"/>
</dbReference>
<dbReference type="PROSITE" id="PS50893">
    <property type="entry name" value="ABC_TRANSPORTER_2"/>
    <property type="match status" value="1"/>
</dbReference>
<dbReference type="PANTHER" id="PTHR42788">
    <property type="entry name" value="TAURINE IMPORT ATP-BINDING PROTEIN-RELATED"/>
    <property type="match status" value="1"/>
</dbReference>
<evidence type="ECO:0000259" key="4">
    <source>
        <dbReference type="PROSITE" id="PS50893"/>
    </source>
</evidence>
<dbReference type="GO" id="GO:0005524">
    <property type="term" value="F:ATP binding"/>
    <property type="evidence" value="ECO:0007669"/>
    <property type="project" value="UniProtKB-KW"/>
</dbReference>
<keyword evidence="6" id="KW-1185">Reference proteome</keyword>
<dbReference type="PANTHER" id="PTHR42788:SF13">
    <property type="entry name" value="ALIPHATIC SULFONATES IMPORT ATP-BINDING PROTEIN SSUB"/>
    <property type="match status" value="1"/>
</dbReference>
<dbReference type="OrthoDB" id="18967at2"/>
<keyword evidence="3" id="KW-0067">ATP-binding</keyword>
<keyword evidence="1" id="KW-0813">Transport</keyword>
<dbReference type="PROSITE" id="PS00211">
    <property type="entry name" value="ABC_TRANSPORTER_1"/>
    <property type="match status" value="1"/>
</dbReference>
<dbReference type="InterPro" id="IPR003439">
    <property type="entry name" value="ABC_transporter-like_ATP-bd"/>
</dbReference>
<evidence type="ECO:0000256" key="2">
    <source>
        <dbReference type="ARBA" id="ARBA00022741"/>
    </source>
</evidence>
<dbReference type="eggNOG" id="COG1116">
    <property type="taxonomic scope" value="Bacteria"/>
</dbReference>
<name>E0IAN4_9BACL</name>
<protein>
    <submittedName>
        <fullName evidence="5">ABC transporter related protein</fullName>
    </submittedName>
</protein>
<dbReference type="AlphaFoldDB" id="E0IAN4"/>
<dbReference type="Gene3D" id="3.40.50.300">
    <property type="entry name" value="P-loop containing nucleotide triphosphate hydrolases"/>
    <property type="match status" value="1"/>
</dbReference>
<evidence type="ECO:0000313" key="6">
    <source>
        <dbReference type="Proteomes" id="UP000005387"/>
    </source>
</evidence>
<proteinExistence type="predicted"/>
<dbReference type="CDD" id="cd03293">
    <property type="entry name" value="ABC_NrtD_SsuB_transporters"/>
    <property type="match status" value="1"/>
</dbReference>
<accession>E0IAN4</accession>
<dbReference type="Proteomes" id="UP000005387">
    <property type="component" value="Unassembled WGS sequence"/>
</dbReference>
<evidence type="ECO:0000313" key="5">
    <source>
        <dbReference type="EMBL" id="EFM10438.1"/>
    </source>
</evidence>
<sequence length="254" mass="27879">MDVEVKRASKSYHSSGGKAVEALSAIDLTISSGEFVCLLGPSGCGKSTLLKLIAGIETASSGAVICAGEVVVGPSTGRGFIFQDYSLFPWLTVRQNIAFGLQRGKGTKREKRELAEHYIRLFELEEAAGLYPKQLSGGMSQRVAIARALCLQPKLLLMDEPFAALDAMLRQKLQEELVRIWQRENATFVFVTHDVEEAIFLADRIIVMSPRPGAVSAIVPVQLPRPRERTDAAFVELRASVLRLLHERQSSIAQ</sequence>
<reference evidence="5 6" key="1">
    <citation type="submission" date="2010-07" db="EMBL/GenBank/DDBJ databases">
        <title>The draft genome of Paenibacillus curdlanolyticus YK9.</title>
        <authorList>
            <consortium name="US DOE Joint Genome Institute (JGI-PGF)"/>
            <person name="Lucas S."/>
            <person name="Copeland A."/>
            <person name="Lapidus A."/>
            <person name="Cheng J.-F."/>
            <person name="Bruce D."/>
            <person name="Goodwin L."/>
            <person name="Pitluck S."/>
            <person name="Land M.L."/>
            <person name="Hauser L."/>
            <person name="Chang Y.-J."/>
            <person name="Jeffries C."/>
            <person name="Anderson I.J."/>
            <person name="Johnson E."/>
            <person name="Loganathan U."/>
            <person name="Mulhopadhyay B."/>
            <person name="Kyrpides N."/>
            <person name="Woyke T.J."/>
        </authorList>
    </citation>
    <scope>NUCLEOTIDE SEQUENCE [LARGE SCALE GENOMIC DNA]</scope>
    <source>
        <strain evidence="5 6">YK9</strain>
    </source>
</reference>
<dbReference type="GO" id="GO:0016887">
    <property type="term" value="F:ATP hydrolysis activity"/>
    <property type="evidence" value="ECO:0007669"/>
    <property type="project" value="InterPro"/>
</dbReference>
<dbReference type="SUPFAM" id="SSF52540">
    <property type="entry name" value="P-loop containing nucleoside triphosphate hydrolases"/>
    <property type="match status" value="1"/>
</dbReference>
<feature type="domain" description="ABC transporter" evidence="4">
    <location>
        <begin position="3"/>
        <end position="235"/>
    </location>
</feature>
<dbReference type="SMART" id="SM00382">
    <property type="entry name" value="AAA"/>
    <property type="match status" value="1"/>
</dbReference>
<evidence type="ECO:0000256" key="3">
    <source>
        <dbReference type="ARBA" id="ARBA00022840"/>
    </source>
</evidence>
<dbReference type="STRING" id="717606.PaecuDRAFT_2874"/>
<gene>
    <name evidence="5" type="ORF">PaecuDRAFT_2874</name>
</gene>
<dbReference type="Pfam" id="PF00005">
    <property type="entry name" value="ABC_tran"/>
    <property type="match status" value="1"/>
</dbReference>
<dbReference type="EMBL" id="AEDD01000007">
    <property type="protein sequence ID" value="EFM10438.1"/>
    <property type="molecule type" value="Genomic_DNA"/>
</dbReference>